<dbReference type="EMBL" id="CP063845">
    <property type="protein sequence ID" value="UFP92934.1"/>
    <property type="molecule type" value="Genomic_DNA"/>
</dbReference>
<evidence type="ECO:0000259" key="1">
    <source>
        <dbReference type="SMART" id="SM00829"/>
    </source>
</evidence>
<dbReference type="SMART" id="SM00829">
    <property type="entry name" value="PKS_ER"/>
    <property type="match status" value="1"/>
</dbReference>
<dbReference type="Gene3D" id="3.40.50.720">
    <property type="entry name" value="NAD(P)-binding Rossmann-like Domain"/>
    <property type="match status" value="1"/>
</dbReference>
<dbReference type="InterPro" id="IPR051397">
    <property type="entry name" value="Zn-ADH-like_protein"/>
</dbReference>
<dbReference type="PANTHER" id="PTHR43677">
    <property type="entry name" value="SHORT-CHAIN DEHYDROGENASE/REDUCTASE"/>
    <property type="match status" value="1"/>
</dbReference>
<accession>A0ABY3PH74</accession>
<dbReference type="Proteomes" id="UP001054846">
    <property type="component" value="Chromosome"/>
</dbReference>
<gene>
    <name evidence="2" type="ORF">ISF26_14030</name>
</gene>
<dbReference type="SUPFAM" id="SSF50129">
    <property type="entry name" value="GroES-like"/>
    <property type="match status" value="1"/>
</dbReference>
<dbReference type="InterPro" id="IPR002364">
    <property type="entry name" value="Quin_OxRdtase/zeta-crystal_CS"/>
</dbReference>
<dbReference type="InterPro" id="IPR011032">
    <property type="entry name" value="GroES-like_sf"/>
</dbReference>
<dbReference type="SUPFAM" id="SSF51735">
    <property type="entry name" value="NAD(P)-binding Rossmann-fold domains"/>
    <property type="match status" value="1"/>
</dbReference>
<evidence type="ECO:0000313" key="3">
    <source>
        <dbReference type="Proteomes" id="UP001054846"/>
    </source>
</evidence>
<name>A0ABY3PH74_9CYAN</name>
<protein>
    <submittedName>
        <fullName evidence="2">Zinc-binding dehydrogenase</fullName>
    </submittedName>
</protein>
<reference evidence="2 3" key="1">
    <citation type="journal article" date="2021" name="Genome Biol. Evol.">
        <title>Complete Genome Sequencing of a Novel Gloeobacter Species from a Waterfall Cave in Mexico.</title>
        <authorList>
            <person name="Saw J.H."/>
            <person name="Cardona T."/>
            <person name="Montejano G."/>
        </authorList>
    </citation>
    <scope>NUCLEOTIDE SEQUENCE [LARGE SCALE GENOMIC DNA]</scope>
    <source>
        <strain evidence="2">MG652769</strain>
    </source>
</reference>
<dbReference type="Pfam" id="PF08240">
    <property type="entry name" value="ADH_N"/>
    <property type="match status" value="1"/>
</dbReference>
<dbReference type="Pfam" id="PF13602">
    <property type="entry name" value="ADH_zinc_N_2"/>
    <property type="match status" value="1"/>
</dbReference>
<dbReference type="Gene3D" id="3.90.180.10">
    <property type="entry name" value="Medium-chain alcohol dehydrogenases, catalytic domain"/>
    <property type="match status" value="1"/>
</dbReference>
<sequence length="329" mass="34399">MRAVAIKSFGGPENLAACQMPDPQPEVGEVTIDVEYAGVNYLELMFRRGFVAVPLPFVPGIEVAGHIRAVGEGVTDLQVGQPVAALTIVGQGGYAEVVRSPAALTFALDTLARPVDLAAAAAFPCTMITAYLVLSAAARFTPGDAVLVHAAAGGLGSALGQVARRLGAGQVLGTVGSPDKIAYAQAHGYDRVFLREHYREAVIAATGGAGVQIVVDPVGGNLRDESLEVLSVLGQLIVLGNAGNGEDTFQSTNGLWLSSKGVQGFNLLAVCLQAPEKIKDAARRVLEWIARDELHVPISGVLPLEAADEAHRRIEQRTTTGKLVLKIGR</sequence>
<evidence type="ECO:0000313" key="2">
    <source>
        <dbReference type="EMBL" id="UFP92934.1"/>
    </source>
</evidence>
<organism evidence="2 3">
    <name type="scientific">Gloeobacter morelensis MG652769</name>
    <dbReference type="NCBI Taxonomy" id="2781736"/>
    <lineage>
        <taxon>Bacteria</taxon>
        <taxon>Bacillati</taxon>
        <taxon>Cyanobacteriota</taxon>
        <taxon>Cyanophyceae</taxon>
        <taxon>Gloeobacterales</taxon>
        <taxon>Gloeobacteraceae</taxon>
        <taxon>Gloeobacter</taxon>
        <taxon>Gloeobacter morelensis</taxon>
    </lineage>
</organism>
<dbReference type="InterPro" id="IPR013154">
    <property type="entry name" value="ADH-like_N"/>
</dbReference>
<feature type="domain" description="Enoyl reductase (ER)" evidence="1">
    <location>
        <begin position="10"/>
        <end position="325"/>
    </location>
</feature>
<dbReference type="PROSITE" id="PS01162">
    <property type="entry name" value="QOR_ZETA_CRYSTAL"/>
    <property type="match status" value="1"/>
</dbReference>
<keyword evidence="3" id="KW-1185">Reference proteome</keyword>
<proteinExistence type="predicted"/>
<dbReference type="InterPro" id="IPR036291">
    <property type="entry name" value="NAD(P)-bd_dom_sf"/>
</dbReference>
<dbReference type="PANTHER" id="PTHR43677:SF4">
    <property type="entry name" value="QUINONE OXIDOREDUCTASE-LIKE PROTEIN 2"/>
    <property type="match status" value="1"/>
</dbReference>
<dbReference type="RefSeq" id="WP_230839933.1">
    <property type="nucleotide sequence ID" value="NZ_CP063845.1"/>
</dbReference>
<dbReference type="InterPro" id="IPR020843">
    <property type="entry name" value="ER"/>
</dbReference>